<dbReference type="SUPFAM" id="SSF158472">
    <property type="entry name" value="HAMP domain-like"/>
    <property type="match status" value="1"/>
</dbReference>
<dbReference type="Pfam" id="PF07228">
    <property type="entry name" value="SpoIIE"/>
    <property type="match status" value="1"/>
</dbReference>
<dbReference type="RefSeq" id="WP_323576762.1">
    <property type="nucleotide sequence ID" value="NZ_JAYGJQ010000002.1"/>
</dbReference>
<comment type="caution">
    <text evidence="4">The sequence shown here is derived from an EMBL/GenBank/DDBJ whole genome shotgun (WGS) entry which is preliminary data.</text>
</comment>
<dbReference type="SMART" id="SM00331">
    <property type="entry name" value="PP2C_SIG"/>
    <property type="match status" value="1"/>
</dbReference>
<evidence type="ECO:0000313" key="4">
    <source>
        <dbReference type="EMBL" id="MEA9356867.1"/>
    </source>
</evidence>
<evidence type="ECO:0000259" key="3">
    <source>
        <dbReference type="PROSITE" id="PS50885"/>
    </source>
</evidence>
<keyword evidence="2" id="KW-0472">Membrane</keyword>
<dbReference type="CDD" id="cd06225">
    <property type="entry name" value="HAMP"/>
    <property type="match status" value="1"/>
</dbReference>
<keyword evidence="1" id="KW-0378">Hydrolase</keyword>
<dbReference type="PANTHER" id="PTHR43156">
    <property type="entry name" value="STAGE II SPORULATION PROTEIN E-RELATED"/>
    <property type="match status" value="1"/>
</dbReference>
<evidence type="ECO:0000256" key="1">
    <source>
        <dbReference type="ARBA" id="ARBA00022801"/>
    </source>
</evidence>
<dbReference type="EMBL" id="JAYGJQ010000002">
    <property type="protein sequence ID" value="MEA9356867.1"/>
    <property type="molecule type" value="Genomic_DNA"/>
</dbReference>
<reference evidence="4 5" key="1">
    <citation type="submission" date="2023-11" db="EMBL/GenBank/DDBJ databases">
        <title>A Novel Polar Bacteriovorax (B. antarcticus) Isolated from the Biocrust in Antarctica.</title>
        <authorList>
            <person name="Mun W."/>
            <person name="Choi S.Y."/>
            <person name="Mitchell R.J."/>
        </authorList>
    </citation>
    <scope>NUCLEOTIDE SEQUENCE [LARGE SCALE GENOMIC DNA]</scope>
    <source>
        <strain evidence="4 5">PP10</strain>
    </source>
</reference>
<dbReference type="InterPro" id="IPR003660">
    <property type="entry name" value="HAMP_dom"/>
</dbReference>
<sequence>MIRKVKFPLKYKFVLAISVLLLLTMGFYLSYALNIFKADKAADVYSITLTNSISVAERTKLLINEDVQFLNNLKDSTDGDSISKKMENITQTRDEVLGVECLVNNENYLSSKNSRKLEELTNGPNELVLNEGTGVLGILKTLPIGTTKIDISPVKNYPSHFSIIKSLNQNLKCAIHISYEKLMPLMNETLNYGTYILTSNGKTFFKLNNINLPADVKKIVNDPTVVDIEQGVKKFDDNGISVIRAFSKVPGMDLIAITEIEESKAFMASSLLIQKSFYFGLLILSIAVIAGILFTKRMTRNVQTLFEATTLLSKGDFNVNPVAEGNDEIGALTDSFVDMKDKIVMFMEEMKEKARIEGELKVAQLVQNSFFPKHAVLKSTFGFDGRYMPASECSGDWWGYFEQGSKVSIIVCDATGHGVPAALITAAAHSCISTIKIDAEKNYVSPGRVLEKLNKVVCSMNSEILMTAFVIEIDEVKNQITYSNASHMSPFLIHKTDGDYTKEGIDPLIGNNGARVGEKMETTYQESVLAISPGDRIVMFSDGLTEMEVDGKAWGQRNFIKSILKGCKRESSGLIKSILEDFGEHRKKAALQDDITLVCVSFESERLVVDDPNAKIESNGPYVISKLTNEENIDLLEKNKINHLIGHNTIDLGHEVRLVEKLESKNKFILEDYIDPSFKSKSWNLMSNLKIKDVISDMSSIFSDDLSEAVKPEVLKLVSEELLSNAFYHSGGEGNPLTRGQEILLTPDKEVEFLCATNSDFVILSVKGPTSFSSREKVISSIKRGYKEKAPLDGKNGAGLGLYMIYENTNQFWVINAGPNCGQMICVFEKFNRYKKARERVTSFHYLAKEN</sequence>
<dbReference type="SUPFAM" id="SSF81606">
    <property type="entry name" value="PP2C-like"/>
    <property type="match status" value="1"/>
</dbReference>
<evidence type="ECO:0000256" key="2">
    <source>
        <dbReference type="SAM" id="Phobius"/>
    </source>
</evidence>
<feature type="transmembrane region" description="Helical" evidence="2">
    <location>
        <begin position="277"/>
        <end position="295"/>
    </location>
</feature>
<dbReference type="InterPro" id="IPR001932">
    <property type="entry name" value="PPM-type_phosphatase-like_dom"/>
</dbReference>
<dbReference type="PROSITE" id="PS50885">
    <property type="entry name" value="HAMP"/>
    <property type="match status" value="1"/>
</dbReference>
<gene>
    <name evidence="4" type="ORF">SHI21_11650</name>
</gene>
<organism evidence="4 5">
    <name type="scientific">Bacteriovorax antarcticus</name>
    <dbReference type="NCBI Taxonomy" id="3088717"/>
    <lineage>
        <taxon>Bacteria</taxon>
        <taxon>Pseudomonadati</taxon>
        <taxon>Bdellovibrionota</taxon>
        <taxon>Bacteriovoracia</taxon>
        <taxon>Bacteriovoracales</taxon>
        <taxon>Bacteriovoracaceae</taxon>
        <taxon>Bacteriovorax</taxon>
    </lineage>
</organism>
<protein>
    <submittedName>
        <fullName evidence="4">SpoIIE family protein phosphatase</fullName>
    </submittedName>
</protein>
<accession>A0ABU5VWA3</accession>
<proteinExistence type="predicted"/>
<dbReference type="SMART" id="SM00304">
    <property type="entry name" value="HAMP"/>
    <property type="match status" value="1"/>
</dbReference>
<dbReference type="Gene3D" id="3.60.40.10">
    <property type="entry name" value="PPM-type phosphatase domain"/>
    <property type="match status" value="1"/>
</dbReference>
<dbReference type="Gene3D" id="6.10.340.10">
    <property type="match status" value="1"/>
</dbReference>
<feature type="domain" description="HAMP" evidence="3">
    <location>
        <begin position="296"/>
        <end position="348"/>
    </location>
</feature>
<name>A0ABU5VWA3_9BACT</name>
<keyword evidence="5" id="KW-1185">Reference proteome</keyword>
<keyword evidence="2" id="KW-0812">Transmembrane</keyword>
<dbReference type="Proteomes" id="UP001302274">
    <property type="component" value="Unassembled WGS sequence"/>
</dbReference>
<evidence type="ECO:0000313" key="5">
    <source>
        <dbReference type="Proteomes" id="UP001302274"/>
    </source>
</evidence>
<dbReference type="PANTHER" id="PTHR43156:SF2">
    <property type="entry name" value="STAGE II SPORULATION PROTEIN E"/>
    <property type="match status" value="1"/>
</dbReference>
<dbReference type="InterPro" id="IPR052016">
    <property type="entry name" value="Bact_Sigma-Reg"/>
</dbReference>
<keyword evidence="2" id="KW-1133">Transmembrane helix</keyword>
<dbReference type="InterPro" id="IPR036457">
    <property type="entry name" value="PPM-type-like_dom_sf"/>
</dbReference>